<name>A0A914WJE8_9BILA</name>
<dbReference type="AlphaFoldDB" id="A0A914WJE8"/>
<evidence type="ECO:0000259" key="1">
    <source>
        <dbReference type="Pfam" id="PF00078"/>
    </source>
</evidence>
<evidence type="ECO:0000313" key="3">
    <source>
        <dbReference type="WBParaSite" id="PSAMB.scaffold4200size15322.g23760.t1"/>
    </source>
</evidence>
<dbReference type="InterPro" id="IPR000477">
    <property type="entry name" value="RT_dom"/>
</dbReference>
<dbReference type="PANTHER" id="PTHR19446">
    <property type="entry name" value="REVERSE TRANSCRIPTASES"/>
    <property type="match status" value="1"/>
</dbReference>
<reference evidence="3" key="1">
    <citation type="submission" date="2022-11" db="UniProtKB">
        <authorList>
            <consortium name="WormBaseParasite"/>
        </authorList>
    </citation>
    <scope>IDENTIFICATION</scope>
</reference>
<organism evidence="2 3">
    <name type="scientific">Plectus sambesii</name>
    <dbReference type="NCBI Taxonomy" id="2011161"/>
    <lineage>
        <taxon>Eukaryota</taxon>
        <taxon>Metazoa</taxon>
        <taxon>Ecdysozoa</taxon>
        <taxon>Nematoda</taxon>
        <taxon>Chromadorea</taxon>
        <taxon>Plectida</taxon>
        <taxon>Plectina</taxon>
        <taxon>Plectoidea</taxon>
        <taxon>Plectidae</taxon>
        <taxon>Plectus</taxon>
    </lineage>
</organism>
<dbReference type="InterPro" id="IPR036691">
    <property type="entry name" value="Endo/exonu/phosph_ase_sf"/>
</dbReference>
<accession>A0A914WJE8</accession>
<dbReference type="CDD" id="cd01650">
    <property type="entry name" value="RT_nLTR_like"/>
    <property type="match status" value="1"/>
</dbReference>
<feature type="domain" description="Reverse transcriptase" evidence="1">
    <location>
        <begin position="471"/>
        <end position="575"/>
    </location>
</feature>
<sequence length="578" mass="65922">MISEEKMVLYSGHQSDHIRGVGIVMSKKAAASMISWQPASERIIAARFQGAHTKITFIQIYALTEDASDDNKDAFYEDLAAELRQTPHHNMVILAGDFNAQIGPDRSGFEHTIGSHGSATTTNDNGYRLLSLCAAHGLAVSNTYFPHKRIHKMTWKAPGVRGLRNEIDYGADVGTDHFLLAARCRLRLRRQPPKDQRPKPFDVVKLKDPKFKQKFNVAMRNRFELLTLSADVEAQWTNYRDALTTAAEETIGRRRGTYRERWIQERSWKLIDERRLAKHVRDQAHGEDKQANAEERYSNLDRQVKRSCRRDKRDWIERITEEAQLAANRNDSKTLYRIVREVSGSSTGRGISIKDRNGRTLLTQEEQEKRWVEHFSQVLNQPAPTAAFVPSILEPAPDLPVELSQITAYETKKAMKALKSGKAAGIDGIPPELIKHGDAAHVESLTNLLNSCWTARVVPEEWRSGVIVTLPKKGDLSKCDNWRGITLLSVPGKILLIMLLQRLQRAVDKRLREEQAGFQRGRLCTEQIFILRQVIEQTLEYQQRLSLNFIDFVKAFDSIHRDQCCLNTLKSIKIPVVF</sequence>
<dbReference type="Gene3D" id="3.60.10.10">
    <property type="entry name" value="Endonuclease/exonuclease/phosphatase"/>
    <property type="match status" value="1"/>
</dbReference>
<dbReference type="Pfam" id="PF00078">
    <property type="entry name" value="RVT_1"/>
    <property type="match status" value="1"/>
</dbReference>
<proteinExistence type="predicted"/>
<evidence type="ECO:0000313" key="2">
    <source>
        <dbReference type="Proteomes" id="UP000887566"/>
    </source>
</evidence>
<protein>
    <submittedName>
        <fullName evidence="3">Reverse transcriptase domain-containing protein</fullName>
    </submittedName>
</protein>
<keyword evidence="2" id="KW-1185">Reference proteome</keyword>
<dbReference type="Proteomes" id="UP000887566">
    <property type="component" value="Unplaced"/>
</dbReference>
<dbReference type="CDD" id="cd09076">
    <property type="entry name" value="L1-EN"/>
    <property type="match status" value="1"/>
</dbReference>
<dbReference type="WBParaSite" id="PSAMB.scaffold4200size15322.g23760.t1">
    <property type="protein sequence ID" value="PSAMB.scaffold4200size15322.g23760.t1"/>
    <property type="gene ID" value="PSAMB.scaffold4200size15322.g23760"/>
</dbReference>
<dbReference type="SUPFAM" id="SSF56219">
    <property type="entry name" value="DNase I-like"/>
    <property type="match status" value="1"/>
</dbReference>